<evidence type="ECO:0000313" key="3">
    <source>
        <dbReference type="EMBL" id="QJA51540.1"/>
    </source>
</evidence>
<feature type="compositionally biased region" description="Basic residues" evidence="1">
    <location>
        <begin position="113"/>
        <end position="125"/>
    </location>
</feature>
<gene>
    <name evidence="3" type="ORF">TM448A02194_0008</name>
</gene>
<sequence>MSWETTGLVGAAIFAALFLILVAAVVVALWVVLRCLKQVLSVAMADQEHRAEILRIKRDERNTLERLREQLRILRQNQQAPEAGGLPDFATGGFDLRPEGANTEEAEIGLSGRRTRAGRLSRGRE</sequence>
<name>A0A6H1ZWF9_9ZZZZ</name>
<protein>
    <submittedName>
        <fullName evidence="3">Uncharacterized protein</fullName>
    </submittedName>
</protein>
<feature type="transmembrane region" description="Helical" evidence="2">
    <location>
        <begin position="12"/>
        <end position="33"/>
    </location>
</feature>
<keyword evidence="2" id="KW-1133">Transmembrane helix</keyword>
<reference evidence="3" key="1">
    <citation type="submission" date="2020-03" db="EMBL/GenBank/DDBJ databases">
        <title>The deep terrestrial virosphere.</title>
        <authorList>
            <person name="Holmfeldt K."/>
            <person name="Nilsson E."/>
            <person name="Simone D."/>
            <person name="Lopez-Fernandez M."/>
            <person name="Wu X."/>
            <person name="de Brujin I."/>
            <person name="Lundin D."/>
            <person name="Andersson A."/>
            <person name="Bertilsson S."/>
            <person name="Dopson M."/>
        </authorList>
    </citation>
    <scope>NUCLEOTIDE SEQUENCE</scope>
    <source>
        <strain evidence="3">TM448A02194</strain>
    </source>
</reference>
<keyword evidence="2" id="KW-0472">Membrane</keyword>
<evidence type="ECO:0000256" key="2">
    <source>
        <dbReference type="SAM" id="Phobius"/>
    </source>
</evidence>
<proteinExistence type="predicted"/>
<keyword evidence="2" id="KW-0812">Transmembrane</keyword>
<dbReference type="AlphaFoldDB" id="A0A6H1ZWF9"/>
<evidence type="ECO:0000256" key="1">
    <source>
        <dbReference type="SAM" id="MobiDB-lite"/>
    </source>
</evidence>
<feature type="region of interest" description="Disordered" evidence="1">
    <location>
        <begin position="76"/>
        <end position="125"/>
    </location>
</feature>
<accession>A0A6H1ZWF9</accession>
<organism evidence="3">
    <name type="scientific">viral metagenome</name>
    <dbReference type="NCBI Taxonomy" id="1070528"/>
    <lineage>
        <taxon>unclassified sequences</taxon>
        <taxon>metagenomes</taxon>
        <taxon>organismal metagenomes</taxon>
    </lineage>
</organism>
<dbReference type="EMBL" id="MT144271">
    <property type="protein sequence ID" value="QJA51540.1"/>
    <property type="molecule type" value="Genomic_DNA"/>
</dbReference>